<dbReference type="InParanoid" id="C7R959"/>
<dbReference type="SUPFAM" id="SSF53474">
    <property type="entry name" value="alpha/beta-Hydrolases"/>
    <property type="match status" value="1"/>
</dbReference>
<dbReference type="InterPro" id="IPR029058">
    <property type="entry name" value="AB_hydrolase_fold"/>
</dbReference>
<proteinExistence type="predicted"/>
<dbReference type="RefSeq" id="WP_015781454.1">
    <property type="nucleotide sequence ID" value="NC_013166.1"/>
</dbReference>
<protein>
    <recommendedName>
        <fullName evidence="3">AB hydrolase-1 domain-containing protein</fullName>
    </recommendedName>
</protein>
<evidence type="ECO:0000313" key="2">
    <source>
        <dbReference type="Proteomes" id="UP000001231"/>
    </source>
</evidence>
<organism evidence="1 2">
    <name type="scientific">Kangiella koreensis (strain DSM 16069 / JCM 12317 / KCTC 12182 / SW-125)</name>
    <dbReference type="NCBI Taxonomy" id="523791"/>
    <lineage>
        <taxon>Bacteria</taxon>
        <taxon>Pseudomonadati</taxon>
        <taxon>Pseudomonadota</taxon>
        <taxon>Gammaproteobacteria</taxon>
        <taxon>Kangiellales</taxon>
        <taxon>Kangiellaceae</taxon>
        <taxon>Kangiella</taxon>
    </lineage>
</organism>
<sequence>MRSLLLLILMLLISESIYAIEKDSVADRALPEASELININGHTLHFRQLGKSQRAKPYLLLLSGPTDNWHSDSGWWSLAQNILAQDYQTISIDRAGHAWSESLENPSYQYFAKDLAKFIVQQDNPVIIVAFASSNLSLHMLLQDNETAAYVKGAVLIDPDVLTDHSIEHYTSETERYRKGWSEIEQFINDGKYDEIMQQKISEEREHLKSIIAAEHEHYMDWDYYSAIEKVRNTRRYQLEKFWETTHYREDLLEAQINPLPVGLPLVIIDSDFETGYLPKIEDESVRASVIQWRDDGRNWFFQLSQNSECGAYWPVASQEHLIMMEQPELVTRAVEKILSCEQKN</sequence>
<dbReference type="AlphaFoldDB" id="C7R959"/>
<evidence type="ECO:0000313" key="1">
    <source>
        <dbReference type="EMBL" id="ACV27849.1"/>
    </source>
</evidence>
<reference evidence="1 2" key="1">
    <citation type="journal article" date="2009" name="Stand. Genomic Sci.">
        <title>Complete genome sequence of Kangiella koreensis type strain (SW-125).</title>
        <authorList>
            <person name="Han C."/>
            <person name="Sikorski J."/>
            <person name="Lapidus A."/>
            <person name="Nolan M."/>
            <person name="Glavina Del Rio T."/>
            <person name="Tice H."/>
            <person name="Cheng J.F."/>
            <person name="Lucas S."/>
            <person name="Chen F."/>
            <person name="Copeland A."/>
            <person name="Ivanova N."/>
            <person name="Mavromatis K."/>
            <person name="Ovchinnikova G."/>
            <person name="Pati A."/>
            <person name="Bruce D."/>
            <person name="Goodwin L."/>
            <person name="Pitluck S."/>
            <person name="Chen A."/>
            <person name="Palaniappan K."/>
            <person name="Land M."/>
            <person name="Hauser L."/>
            <person name="Chang Y.J."/>
            <person name="Jeffries C.D."/>
            <person name="Chain P."/>
            <person name="Saunders E."/>
            <person name="Brettin T."/>
            <person name="Goker M."/>
            <person name="Tindall B.J."/>
            <person name="Bristow J."/>
            <person name="Eisen J.A."/>
            <person name="Markowitz V."/>
            <person name="Hugenholtz P."/>
            <person name="Kyrpides N.C."/>
            <person name="Klenk H.P."/>
            <person name="Detter J.C."/>
        </authorList>
    </citation>
    <scope>NUCLEOTIDE SEQUENCE [LARGE SCALE GENOMIC DNA]</scope>
    <source>
        <strain evidence="2">DSM 16069 / KCTC 12182 / SW-125</strain>
    </source>
</reference>
<gene>
    <name evidence="1" type="ordered locus">Kkor_2440</name>
</gene>
<keyword evidence="2" id="KW-1185">Reference proteome</keyword>
<dbReference type="OrthoDB" id="5857410at2"/>
<name>C7R959_KANKD</name>
<dbReference type="KEGG" id="kko:Kkor_2440"/>
<dbReference type="Gene3D" id="3.40.50.1820">
    <property type="entry name" value="alpha/beta hydrolase"/>
    <property type="match status" value="1"/>
</dbReference>
<dbReference type="HOGENOM" id="CLU_798988_0_0_6"/>
<evidence type="ECO:0008006" key="3">
    <source>
        <dbReference type="Google" id="ProtNLM"/>
    </source>
</evidence>
<dbReference type="eggNOG" id="COG0596">
    <property type="taxonomic scope" value="Bacteria"/>
</dbReference>
<dbReference type="STRING" id="523791.Kkor_2440"/>
<dbReference type="Proteomes" id="UP000001231">
    <property type="component" value="Chromosome"/>
</dbReference>
<accession>C7R959</accession>
<dbReference type="EMBL" id="CP001707">
    <property type="protein sequence ID" value="ACV27849.1"/>
    <property type="molecule type" value="Genomic_DNA"/>
</dbReference>